<organism evidence="2 3">
    <name type="scientific">Photinus pyralis</name>
    <name type="common">Common eastern firefly</name>
    <name type="synonym">Lampyris pyralis</name>
    <dbReference type="NCBI Taxonomy" id="7054"/>
    <lineage>
        <taxon>Eukaryota</taxon>
        <taxon>Metazoa</taxon>
        <taxon>Ecdysozoa</taxon>
        <taxon>Arthropoda</taxon>
        <taxon>Hexapoda</taxon>
        <taxon>Insecta</taxon>
        <taxon>Pterygota</taxon>
        <taxon>Neoptera</taxon>
        <taxon>Endopterygota</taxon>
        <taxon>Coleoptera</taxon>
        <taxon>Polyphaga</taxon>
        <taxon>Elateriformia</taxon>
        <taxon>Elateroidea</taxon>
        <taxon>Lampyridae</taxon>
        <taxon>Lampyrinae</taxon>
        <taxon>Photinus</taxon>
    </lineage>
</organism>
<evidence type="ECO:0000256" key="1">
    <source>
        <dbReference type="SAM" id="SignalP"/>
    </source>
</evidence>
<keyword evidence="1" id="KW-0732">Signal</keyword>
<evidence type="ECO:0000313" key="3">
    <source>
        <dbReference type="Proteomes" id="UP000327044"/>
    </source>
</evidence>
<dbReference type="Proteomes" id="UP000327044">
    <property type="component" value="Unassembled WGS sequence"/>
</dbReference>
<dbReference type="AlphaFoldDB" id="A0A5N4AHU0"/>
<reference evidence="2 3" key="1">
    <citation type="journal article" date="2018" name="Elife">
        <title>Firefly genomes illuminate parallel origins of bioluminescence in beetles.</title>
        <authorList>
            <person name="Fallon T.R."/>
            <person name="Lower S.E."/>
            <person name="Chang C.H."/>
            <person name="Bessho-Uehara M."/>
            <person name="Martin G.J."/>
            <person name="Bewick A.J."/>
            <person name="Behringer M."/>
            <person name="Debat H.J."/>
            <person name="Wong I."/>
            <person name="Day J.C."/>
            <person name="Suvorov A."/>
            <person name="Silva C.J."/>
            <person name="Stanger-Hall K.F."/>
            <person name="Hall D.W."/>
            <person name="Schmitz R.J."/>
            <person name="Nelson D.R."/>
            <person name="Lewis S.M."/>
            <person name="Shigenobu S."/>
            <person name="Bybee S.M."/>
            <person name="Larracuente A.M."/>
            <person name="Oba Y."/>
            <person name="Weng J.K."/>
        </authorList>
    </citation>
    <scope>NUCLEOTIDE SEQUENCE [LARGE SCALE GENOMIC DNA]</scope>
    <source>
        <strain evidence="2">1611_PpyrPB1</strain>
        <tissue evidence="2">Whole body</tissue>
    </source>
</reference>
<comment type="caution">
    <text evidence="2">The sequence shown here is derived from an EMBL/GenBank/DDBJ whole genome shotgun (WGS) entry which is preliminary data.</text>
</comment>
<evidence type="ECO:0000313" key="2">
    <source>
        <dbReference type="EMBL" id="KAB0796912.1"/>
    </source>
</evidence>
<sequence>MKIGVIFLTVTSLLLAECHSLAIDKKLSLKITADVLTLLTGNFFDIPIDYLEDIGNQLNKLDQVLKDESRCHNRRISNAGQTTIRHLQNFAECLVDVTKYSNTDLPVSVNSILETITDLLDPDLLTVRYMKIILQNNFQTQCEVLIHDIEEFTKTDQECLQSHTIHECVKRDGSDNLREALNCII</sequence>
<dbReference type="InParanoid" id="A0A5N4AHU0"/>
<feature type="signal peptide" evidence="1">
    <location>
        <begin position="1"/>
        <end position="20"/>
    </location>
</feature>
<dbReference type="EMBL" id="VVIM01000007">
    <property type="protein sequence ID" value="KAB0796912.1"/>
    <property type="molecule type" value="Genomic_DNA"/>
</dbReference>
<gene>
    <name evidence="2" type="ORF">PPYR_10973</name>
</gene>
<accession>A0A5N4AHU0</accession>
<dbReference type="OrthoDB" id="6770779at2759"/>
<keyword evidence="3" id="KW-1185">Reference proteome</keyword>
<feature type="chain" id="PRO_5024274530" evidence="1">
    <location>
        <begin position="21"/>
        <end position="185"/>
    </location>
</feature>
<protein>
    <submittedName>
        <fullName evidence="2">Uncharacterized protein</fullName>
    </submittedName>
</protein>
<proteinExistence type="predicted"/>
<name>A0A5N4AHU0_PHOPY</name>